<dbReference type="OrthoDB" id="2967212at2"/>
<dbReference type="EMBL" id="PJNH01000001">
    <property type="protein sequence ID" value="PKR79214.1"/>
    <property type="molecule type" value="Genomic_DNA"/>
</dbReference>
<protein>
    <submittedName>
        <fullName evidence="1">Uncharacterized protein</fullName>
    </submittedName>
</protein>
<proteinExistence type="predicted"/>
<keyword evidence="2" id="KW-1185">Reference proteome</keyword>
<evidence type="ECO:0000313" key="2">
    <source>
        <dbReference type="Proteomes" id="UP000243524"/>
    </source>
</evidence>
<gene>
    <name evidence="1" type="ORF">CEY16_05595</name>
</gene>
<evidence type="ECO:0000313" key="1">
    <source>
        <dbReference type="EMBL" id="PKR79214.1"/>
    </source>
</evidence>
<organism evidence="1 2">
    <name type="scientific">Halalkalibacillus sediminis</name>
    <dbReference type="NCBI Taxonomy" id="2018042"/>
    <lineage>
        <taxon>Bacteria</taxon>
        <taxon>Bacillati</taxon>
        <taxon>Bacillota</taxon>
        <taxon>Bacilli</taxon>
        <taxon>Bacillales</taxon>
        <taxon>Bacillaceae</taxon>
        <taxon>Halalkalibacillus</taxon>
    </lineage>
</organism>
<sequence>MTTTLNFYNYYFTYNGELTNYKISDFFKSFMRIDETKRLRNLPKYGEFTLFGDYIPTKRADLKADGFAHKFSNFDRLVYLGQYRDDKPYTGTKGKDIANEIKQDVLEITHCAFFPNSQLLVLPYKHFGAKAVHLERYINRFLPYNEENGGWQFFLYQIEDGKGLSTILRSNEIRSIDLKIDVTGDSKIEDYLPKDKLFKEFFTNFFNTQKKVGSNVGSVNFSTGRKTSQPMDTKKIIYFLSESKLSGTMFESAKVRYVDPDTKELVTTDLKHEGQLRTELELKDGENGKEFIAKKILEKYIESDKMGSNKYKEHKDIKRDYNKDEITTHITKNFLDKKKG</sequence>
<reference evidence="1 2" key="1">
    <citation type="submission" date="2017-06" db="EMBL/GenBank/DDBJ databases">
        <title>the draft geome sequence of Illustriluteabacillus marina B3227.</title>
        <authorList>
            <person name="He R.-H."/>
            <person name="Du Z.-J."/>
        </authorList>
    </citation>
    <scope>NUCLEOTIDE SEQUENCE [LARGE SCALE GENOMIC DNA]</scope>
    <source>
        <strain evidence="1 2">B3227</strain>
    </source>
</reference>
<accession>A0A2I0QY00</accession>
<comment type="caution">
    <text evidence="1">The sequence shown here is derived from an EMBL/GenBank/DDBJ whole genome shotgun (WGS) entry which is preliminary data.</text>
</comment>
<dbReference type="AlphaFoldDB" id="A0A2I0QY00"/>
<name>A0A2I0QY00_9BACI</name>
<dbReference type="Proteomes" id="UP000243524">
    <property type="component" value="Unassembled WGS sequence"/>
</dbReference>
<dbReference type="RefSeq" id="WP_101330958.1">
    <property type="nucleotide sequence ID" value="NZ_PJNH01000001.1"/>
</dbReference>